<protein>
    <submittedName>
        <fullName evidence="2">DUF3363 domain-containing protein</fullName>
    </submittedName>
</protein>
<dbReference type="Pfam" id="PF11843">
    <property type="entry name" value="DUF3363"/>
    <property type="match status" value="2"/>
</dbReference>
<feature type="compositionally biased region" description="Low complexity" evidence="1">
    <location>
        <begin position="43"/>
        <end position="54"/>
    </location>
</feature>
<comment type="caution">
    <text evidence="2">The sequence shown here is derived from an EMBL/GenBank/DDBJ whole genome shotgun (WGS) entry which is preliminary data.</text>
</comment>
<keyword evidence="3" id="KW-1185">Reference proteome</keyword>
<gene>
    <name evidence="2" type="ORF">RQX22_15765</name>
</gene>
<evidence type="ECO:0000313" key="2">
    <source>
        <dbReference type="EMBL" id="MDT9600416.1"/>
    </source>
</evidence>
<reference evidence="2 3" key="1">
    <citation type="submission" date="2023-05" db="EMBL/GenBank/DDBJ databases">
        <authorList>
            <person name="Guo Y."/>
        </authorList>
    </citation>
    <scope>NUCLEOTIDE SEQUENCE [LARGE SCALE GENOMIC DNA]</scope>
    <source>
        <strain evidence="2 3">GR2756</strain>
    </source>
</reference>
<evidence type="ECO:0000313" key="3">
    <source>
        <dbReference type="Proteomes" id="UP001259572"/>
    </source>
</evidence>
<dbReference type="InterPro" id="IPR021795">
    <property type="entry name" value="DUF3363"/>
</dbReference>
<name>A0ABU3QAI7_9SPHN</name>
<feature type="region of interest" description="Disordered" evidence="1">
    <location>
        <begin position="1"/>
        <end position="54"/>
    </location>
</feature>
<dbReference type="Proteomes" id="UP001259572">
    <property type="component" value="Unassembled WGS sequence"/>
</dbReference>
<organism evidence="2 3">
    <name type="scientific">Sphingosinicella rhizophila</name>
    <dbReference type="NCBI Taxonomy" id="3050082"/>
    <lineage>
        <taxon>Bacteria</taxon>
        <taxon>Pseudomonadati</taxon>
        <taxon>Pseudomonadota</taxon>
        <taxon>Alphaproteobacteria</taxon>
        <taxon>Sphingomonadales</taxon>
        <taxon>Sphingosinicellaceae</taxon>
        <taxon>Sphingosinicella</taxon>
    </lineage>
</organism>
<dbReference type="RefSeq" id="WP_315727575.1">
    <property type="nucleotide sequence ID" value="NZ_JAVUPU010000009.1"/>
</dbReference>
<evidence type="ECO:0000256" key="1">
    <source>
        <dbReference type="SAM" id="MobiDB-lite"/>
    </source>
</evidence>
<sequence>MSSDDDFRIRPGRIRSTPAPRKPSFLKQALRAAHKAGGLRPNGGSRRSTWGRGRSASVGANRLLMSSARGAVIKARVVRRTMPSGALAAHVSYLQRDGVTKDGEPGRLFDSADNAADGGAFVSRCEGDRHHFRFIVSPDDAHELADLRDFTRELMAQAESDLGTQLDWVAVDHWNTEHPHVHVLVRGHDDDGRDLVISRDYISHGMRDRAAALVTQELGPRSELEVRRDLARQVEAERWTKLDRVLVREAAAREGVLDLRRDLLARPDPLREEKIGRLRKLERLGLASGDGRGRWVLADDAEQQLRALGERGDIIKRLHRTMASRGREANASLFVLEAETAGPVLGRLAARGLDDELKGSGYAIVEGVDGSTHHLRLPTLDAAADGSTGSVVELRRFADASGRDRIALAVRSDLPIERQITATGATWLDRQLTAREPEPLGSGGFAADVRDALEHRTDHLVSQGLARRQSGRVLFARDLLDTLRRRELEQVASKVAAETGLPYRPAAEGERVGGVYRQRLDLASGRFAMLDDGLGFQLVPWSPSLEQRLGRQVGGVALPGGGIDWSFGRKRGLSL</sequence>
<proteinExistence type="predicted"/>
<accession>A0ABU3QAI7</accession>
<dbReference type="EMBL" id="JAVUPU010000009">
    <property type="protein sequence ID" value="MDT9600416.1"/>
    <property type="molecule type" value="Genomic_DNA"/>
</dbReference>